<reference evidence="2 3" key="1">
    <citation type="submission" date="2018-12" db="EMBL/GenBank/DDBJ databases">
        <title>Genomic taxonomy of the Vibrionaceae family.</title>
        <authorList>
            <person name="Gomez-Gil B."/>
            <person name="Enciso-Ibarra K."/>
        </authorList>
    </citation>
    <scope>NUCLEOTIDE SEQUENCE [LARGE SCALE GENOMIC DNA]</scope>
    <source>
        <strain evidence="2 3">CAIM 594</strain>
    </source>
</reference>
<feature type="transmembrane region" description="Helical" evidence="1">
    <location>
        <begin position="361"/>
        <end position="382"/>
    </location>
</feature>
<dbReference type="OrthoDB" id="5847251at2"/>
<keyword evidence="3" id="KW-1185">Reference proteome</keyword>
<dbReference type="EMBL" id="RSFA01000050">
    <property type="protein sequence ID" value="RSD30847.1"/>
    <property type="molecule type" value="Genomic_DNA"/>
</dbReference>
<evidence type="ECO:0000313" key="2">
    <source>
        <dbReference type="EMBL" id="RSD30847.1"/>
    </source>
</evidence>
<keyword evidence="1" id="KW-0472">Membrane</keyword>
<protein>
    <submittedName>
        <fullName evidence="2">Uncharacterized protein</fullName>
    </submittedName>
</protein>
<gene>
    <name evidence="2" type="ORF">EJA03_11720</name>
</gene>
<dbReference type="RefSeq" id="WP_125321736.1">
    <property type="nucleotide sequence ID" value="NZ_RSFA01000050.1"/>
</dbReference>
<accession>A0A3R9EG21</accession>
<organism evidence="2 3">
    <name type="scientific">Vibrio pectenicida</name>
    <dbReference type="NCBI Taxonomy" id="62763"/>
    <lineage>
        <taxon>Bacteria</taxon>
        <taxon>Pseudomonadati</taxon>
        <taxon>Pseudomonadota</taxon>
        <taxon>Gammaproteobacteria</taxon>
        <taxon>Vibrionales</taxon>
        <taxon>Vibrionaceae</taxon>
        <taxon>Vibrio</taxon>
    </lineage>
</organism>
<feature type="transmembrane region" description="Helical" evidence="1">
    <location>
        <begin position="329"/>
        <end position="355"/>
    </location>
</feature>
<evidence type="ECO:0000256" key="1">
    <source>
        <dbReference type="SAM" id="Phobius"/>
    </source>
</evidence>
<keyword evidence="1" id="KW-0812">Transmembrane</keyword>
<dbReference type="AlphaFoldDB" id="A0A3R9EG21"/>
<proteinExistence type="predicted"/>
<keyword evidence="1" id="KW-1133">Transmembrane helix</keyword>
<sequence>MNDDMWIHAGSSKTTDAKDKEPVVMHAPAGNMFWADDQSGQNLDIQFAVNGKKSPSLPKEFTPRATLIPNTVDETCNSLELYLNGQNYTLLDRIPTEAITAPGDLRAAIMTCPIAPMQGKSLIRPRDNGNEVLGILKASDSLMLLPNPIGEVYNIDDMDESVISALFDTLAENSLLEFYEHLQNSNRDQNAMATVMVQTTEHGQAYAYYKAKYGIEAAKGYLKEFIVQSRFTVRKMSQWGNQLGIVFKGDRTSRTFLTSINYGIHGDKMKMLSPMLQVVEKAGMSKLKSALNIANPLKGTNVISFLFVTSFDVYEFFKKDIGEQNIAELLGAIGITTAKLLIAGTVAILFLAVLIKALALTLTGTVVFLSIAGLSFAAGWFIDTVDTNYGIKDDVKSFLKSAFPDLTIEEMINKGIEKNNAQIDSYIGTGAMKNSGYFGF</sequence>
<dbReference type="Proteomes" id="UP000269041">
    <property type="component" value="Unassembled WGS sequence"/>
</dbReference>
<name>A0A3R9EG21_9VIBR</name>
<comment type="caution">
    <text evidence="2">The sequence shown here is derived from an EMBL/GenBank/DDBJ whole genome shotgun (WGS) entry which is preliminary data.</text>
</comment>
<evidence type="ECO:0000313" key="3">
    <source>
        <dbReference type="Proteomes" id="UP000269041"/>
    </source>
</evidence>